<evidence type="ECO:0000256" key="1">
    <source>
        <dbReference type="SAM" id="MobiDB-lite"/>
    </source>
</evidence>
<reference evidence="3 4" key="1">
    <citation type="submission" date="2019-07" db="EMBL/GenBank/DDBJ databases">
        <title>Analysis of the biochemical properties, biological activity and biotechnological potential of siderophores and biosurfactants produced by Antarctic psychrotolerant bacteria.</title>
        <authorList>
            <person name="Styczynski M."/>
            <person name="Krucon T."/>
            <person name="Decewicz P."/>
            <person name="Dziewit L."/>
        </authorList>
    </citation>
    <scope>NUCLEOTIDE SEQUENCE [LARGE SCALE GENOMIC DNA]</scope>
    <source>
        <strain evidence="3 4">ANT_H27</strain>
    </source>
</reference>
<name>A0A5B0E577_9MICC</name>
<gene>
    <name evidence="3" type="ORF">FQ154_18200</name>
</gene>
<evidence type="ECO:0000313" key="4">
    <source>
        <dbReference type="Proteomes" id="UP000323856"/>
    </source>
</evidence>
<keyword evidence="2" id="KW-0732">Signal</keyword>
<dbReference type="Proteomes" id="UP000323856">
    <property type="component" value="Unassembled WGS sequence"/>
</dbReference>
<comment type="caution">
    <text evidence="3">The sequence shown here is derived from an EMBL/GenBank/DDBJ whole genome shotgun (WGS) entry which is preliminary data.</text>
</comment>
<accession>A0A5B0E577</accession>
<dbReference type="RefSeq" id="WP_149620801.1">
    <property type="nucleotide sequence ID" value="NZ_VOBL01000026.1"/>
</dbReference>
<proteinExistence type="predicted"/>
<dbReference type="EMBL" id="VOBL01000026">
    <property type="protein sequence ID" value="KAA0973452.1"/>
    <property type="molecule type" value="Genomic_DNA"/>
</dbReference>
<organism evidence="3 4">
    <name type="scientific">Paeniglutamicibacter gangotriensis</name>
    <dbReference type="NCBI Taxonomy" id="254787"/>
    <lineage>
        <taxon>Bacteria</taxon>
        <taxon>Bacillati</taxon>
        <taxon>Actinomycetota</taxon>
        <taxon>Actinomycetes</taxon>
        <taxon>Micrococcales</taxon>
        <taxon>Micrococcaceae</taxon>
        <taxon>Paeniglutamicibacter</taxon>
    </lineage>
</organism>
<evidence type="ECO:0000313" key="3">
    <source>
        <dbReference type="EMBL" id="KAA0973452.1"/>
    </source>
</evidence>
<dbReference type="AlphaFoldDB" id="A0A5B0E577"/>
<evidence type="ECO:0000256" key="2">
    <source>
        <dbReference type="SAM" id="SignalP"/>
    </source>
</evidence>
<feature type="compositionally biased region" description="Low complexity" evidence="1">
    <location>
        <begin position="32"/>
        <end position="68"/>
    </location>
</feature>
<sequence length="193" mass="19977">MKTKIMGTLAVSSLALVLVACGAQTSGAESAATNAAGTNAPSTTAAPAAAAEEASETESASASPTEEPMPQFGESYTWEDGITVKIGQPKAYKPSQSASVTGDGDAIAFNVTIVNGTGERFDPAMFNATMQSSNVEADQIFDSEKKLGGAPSTTILPKRESSFQVGFTVADKKDLVLEVAPSWDHESVIFTNF</sequence>
<dbReference type="OrthoDB" id="4484996at2"/>
<evidence type="ECO:0008006" key="5">
    <source>
        <dbReference type="Google" id="ProtNLM"/>
    </source>
</evidence>
<feature type="chain" id="PRO_5022833272" description="DUF4352 domain-containing protein" evidence="2">
    <location>
        <begin position="32"/>
        <end position="193"/>
    </location>
</feature>
<protein>
    <recommendedName>
        <fullName evidence="5">DUF4352 domain-containing protein</fullName>
    </recommendedName>
</protein>
<dbReference type="PROSITE" id="PS51257">
    <property type="entry name" value="PROKAR_LIPOPROTEIN"/>
    <property type="match status" value="1"/>
</dbReference>
<feature type="signal peptide" evidence="2">
    <location>
        <begin position="1"/>
        <end position="31"/>
    </location>
</feature>
<feature type="region of interest" description="Disordered" evidence="1">
    <location>
        <begin position="32"/>
        <end position="74"/>
    </location>
</feature>